<comment type="caution">
    <text evidence="1">The sequence shown here is derived from an EMBL/GenBank/DDBJ whole genome shotgun (WGS) entry which is preliminary data.</text>
</comment>
<sequence>MDLLDDGRPDHIRLQLPMAIFPRYGEIPQAMIDAFTANPGTRVQIAVDVQTSGVIQDIRSPTHPISLMRYKSRTGRKSERRMSATWSSTTFLDKDFVLTVHARGLDQPRCFAEVDPRRGDTIAMQLLFVPKFKMPRIPSQEDAPPPITRLTNDFQYLQLREHG</sequence>
<name>A0A1J8QT18_9AGAM</name>
<evidence type="ECO:0000313" key="1">
    <source>
        <dbReference type="EMBL" id="OJA16585.1"/>
    </source>
</evidence>
<protein>
    <submittedName>
        <fullName evidence="1">Uncharacterized protein</fullName>
    </submittedName>
</protein>
<gene>
    <name evidence="1" type="ORF">AZE42_13734</name>
</gene>
<organism evidence="1 2">
    <name type="scientific">Rhizopogon vesiculosus</name>
    <dbReference type="NCBI Taxonomy" id="180088"/>
    <lineage>
        <taxon>Eukaryota</taxon>
        <taxon>Fungi</taxon>
        <taxon>Dikarya</taxon>
        <taxon>Basidiomycota</taxon>
        <taxon>Agaricomycotina</taxon>
        <taxon>Agaricomycetes</taxon>
        <taxon>Agaricomycetidae</taxon>
        <taxon>Boletales</taxon>
        <taxon>Suillineae</taxon>
        <taxon>Rhizopogonaceae</taxon>
        <taxon>Rhizopogon</taxon>
    </lineage>
</organism>
<dbReference type="Proteomes" id="UP000183567">
    <property type="component" value="Unassembled WGS sequence"/>
</dbReference>
<keyword evidence="2" id="KW-1185">Reference proteome</keyword>
<reference evidence="1 2" key="1">
    <citation type="submission" date="2016-03" db="EMBL/GenBank/DDBJ databases">
        <title>Comparative genomics of the ectomycorrhizal sister species Rhizopogon vinicolor and Rhizopogon vesiculosus (Basidiomycota: Boletales) reveals a divergence of the mating type B locus.</title>
        <authorList>
            <person name="Mujic A.B."/>
            <person name="Kuo A."/>
            <person name="Tritt A."/>
            <person name="Lipzen A."/>
            <person name="Chen C."/>
            <person name="Johnson J."/>
            <person name="Sharma A."/>
            <person name="Barry K."/>
            <person name="Grigoriev I.V."/>
            <person name="Spatafora J.W."/>
        </authorList>
    </citation>
    <scope>NUCLEOTIDE SEQUENCE [LARGE SCALE GENOMIC DNA]</scope>
    <source>
        <strain evidence="1 2">AM-OR11-056</strain>
    </source>
</reference>
<evidence type="ECO:0000313" key="2">
    <source>
        <dbReference type="Proteomes" id="UP000183567"/>
    </source>
</evidence>
<dbReference type="EMBL" id="LVVM01002507">
    <property type="protein sequence ID" value="OJA16585.1"/>
    <property type="molecule type" value="Genomic_DNA"/>
</dbReference>
<dbReference type="STRING" id="180088.A0A1J8QT18"/>
<accession>A0A1J8QT18</accession>
<dbReference type="AlphaFoldDB" id="A0A1J8QT18"/>
<dbReference type="OrthoDB" id="1729737at2759"/>
<proteinExistence type="predicted"/>